<reference evidence="1 2" key="1">
    <citation type="submission" date="2021-10" db="EMBL/GenBank/DDBJ databases">
        <title>Anaerobic single-cell dispensing facilitates the cultivation of human gut bacteria.</title>
        <authorList>
            <person name="Afrizal A."/>
        </authorList>
    </citation>
    <scope>NUCLEOTIDE SEQUENCE [LARGE SCALE GENOMIC DNA]</scope>
    <source>
        <strain evidence="1 2">CLA-AA-H224</strain>
    </source>
</reference>
<dbReference type="RefSeq" id="WP_308731747.1">
    <property type="nucleotide sequence ID" value="NZ_JAJEQN010000018.1"/>
</dbReference>
<proteinExistence type="predicted"/>
<keyword evidence="2" id="KW-1185">Reference proteome</keyword>
<protein>
    <submittedName>
        <fullName evidence="1">Uncharacterized protein</fullName>
    </submittedName>
</protein>
<accession>A0AAE3E4I4</accession>
<sequence length="45" mass="5409">MDEDKAVGIDGVTKEEYSRNLYISWLYALLFQRKERKVQSKEENQ</sequence>
<dbReference type="AlphaFoldDB" id="A0AAE3E4I4"/>
<dbReference type="EMBL" id="JAJEQN010000018">
    <property type="protein sequence ID" value="MCC2221659.1"/>
    <property type="molecule type" value="Genomic_DNA"/>
</dbReference>
<comment type="caution">
    <text evidence="1">The sequence shown here is derived from an EMBL/GenBank/DDBJ whole genome shotgun (WGS) entry which is preliminary data.</text>
</comment>
<name>A0AAE3E4I4_9FIRM</name>
<organism evidence="1 2">
    <name type="scientific">Anthropogastromicrobium aceti</name>
    <dbReference type="NCBI Taxonomy" id="2981768"/>
    <lineage>
        <taxon>Bacteria</taxon>
        <taxon>Bacillati</taxon>
        <taxon>Bacillota</taxon>
        <taxon>Clostridia</taxon>
        <taxon>Lachnospirales</taxon>
        <taxon>Lachnospiraceae</taxon>
        <taxon>Anthropogastromicrobium</taxon>
    </lineage>
</organism>
<dbReference type="Proteomes" id="UP001198200">
    <property type="component" value="Unassembled WGS sequence"/>
</dbReference>
<gene>
    <name evidence="1" type="ORF">LKD48_08445</name>
</gene>
<evidence type="ECO:0000313" key="1">
    <source>
        <dbReference type="EMBL" id="MCC2221659.1"/>
    </source>
</evidence>
<evidence type="ECO:0000313" key="2">
    <source>
        <dbReference type="Proteomes" id="UP001198200"/>
    </source>
</evidence>